<dbReference type="AlphaFoldDB" id="A0A182D6N2"/>
<protein>
    <submittedName>
        <fullName evidence="2">Uncharacterized protein</fullName>
    </submittedName>
</protein>
<reference evidence="2" key="1">
    <citation type="journal article" date="2015" name="Genome Announc.">
        <title>Complete Genome Sequence of the Bacteriochlorophyll b-Producing Photosynthetic Bacterium Blastochloris viridis.</title>
        <authorList>
            <person name="Tsukatani Y."/>
            <person name="Hirose Y."/>
            <person name="Harada J."/>
            <person name="Misawa N."/>
            <person name="Mori K."/>
            <person name="Inoue K."/>
            <person name="Tamiaki H."/>
        </authorList>
    </citation>
    <scope>NUCLEOTIDE SEQUENCE [LARGE SCALE GENOMIC DNA]</scope>
    <source>
        <strain evidence="2">DSM 133</strain>
    </source>
</reference>
<feature type="compositionally biased region" description="Polar residues" evidence="1">
    <location>
        <begin position="41"/>
        <end position="57"/>
    </location>
</feature>
<organism evidence="2">
    <name type="scientific">Blastochloris viridis</name>
    <name type="common">Rhodopseudomonas viridis</name>
    <dbReference type="NCBI Taxonomy" id="1079"/>
    <lineage>
        <taxon>Bacteria</taxon>
        <taxon>Pseudomonadati</taxon>
        <taxon>Pseudomonadota</taxon>
        <taxon>Alphaproteobacteria</taxon>
        <taxon>Hyphomicrobiales</taxon>
        <taxon>Blastochloridaceae</taxon>
        <taxon>Blastochloris</taxon>
    </lineage>
</organism>
<feature type="region of interest" description="Disordered" evidence="1">
    <location>
        <begin position="1"/>
        <end position="57"/>
    </location>
</feature>
<sequence length="57" mass="6403">MARGIEVSRPHGEEAAQQPSRTMWPWPPHPSRREPPDFPVSRSSGRGPQTSVKVQTQ</sequence>
<dbReference type="EMBL" id="AP014854">
    <property type="protein sequence ID" value="BAS00814.1"/>
    <property type="molecule type" value="Genomic_DNA"/>
</dbReference>
<accession>A0A182D6N2</accession>
<name>A0A182D6N2_BLAVI</name>
<evidence type="ECO:0000313" key="2">
    <source>
        <dbReference type="EMBL" id="BAS00814.1"/>
    </source>
</evidence>
<proteinExistence type="predicted"/>
<feature type="compositionally biased region" description="Basic and acidic residues" evidence="1">
    <location>
        <begin position="1"/>
        <end position="14"/>
    </location>
</feature>
<evidence type="ECO:0000256" key="1">
    <source>
        <dbReference type="SAM" id="MobiDB-lite"/>
    </source>
</evidence>
<gene>
    <name evidence="2" type="ORF">BV133_3220</name>
</gene>